<name>A0AAV4PIL4_9ARAC</name>
<dbReference type="EMBL" id="BPLQ01002995">
    <property type="protein sequence ID" value="GIX96939.1"/>
    <property type="molecule type" value="Genomic_DNA"/>
</dbReference>
<keyword evidence="2" id="KW-1185">Reference proteome</keyword>
<reference evidence="1 2" key="1">
    <citation type="submission" date="2021-06" db="EMBL/GenBank/DDBJ databases">
        <title>Caerostris darwini draft genome.</title>
        <authorList>
            <person name="Kono N."/>
            <person name="Arakawa K."/>
        </authorList>
    </citation>
    <scope>NUCLEOTIDE SEQUENCE [LARGE SCALE GENOMIC DNA]</scope>
</reference>
<evidence type="ECO:0000313" key="1">
    <source>
        <dbReference type="EMBL" id="GIX96939.1"/>
    </source>
</evidence>
<gene>
    <name evidence="1" type="ORF">CDAR_182101</name>
</gene>
<comment type="caution">
    <text evidence="1">The sequence shown here is derived from an EMBL/GenBank/DDBJ whole genome shotgun (WGS) entry which is preliminary data.</text>
</comment>
<proteinExistence type="predicted"/>
<evidence type="ECO:0000313" key="2">
    <source>
        <dbReference type="Proteomes" id="UP001054837"/>
    </source>
</evidence>
<accession>A0AAV4PIL4</accession>
<dbReference type="Proteomes" id="UP001054837">
    <property type="component" value="Unassembled WGS sequence"/>
</dbReference>
<dbReference type="AlphaFoldDB" id="A0AAV4PIL4"/>
<protein>
    <submittedName>
        <fullName evidence="1">Uncharacterized protein</fullName>
    </submittedName>
</protein>
<organism evidence="1 2">
    <name type="scientific">Caerostris darwini</name>
    <dbReference type="NCBI Taxonomy" id="1538125"/>
    <lineage>
        <taxon>Eukaryota</taxon>
        <taxon>Metazoa</taxon>
        <taxon>Ecdysozoa</taxon>
        <taxon>Arthropoda</taxon>
        <taxon>Chelicerata</taxon>
        <taxon>Arachnida</taxon>
        <taxon>Araneae</taxon>
        <taxon>Araneomorphae</taxon>
        <taxon>Entelegynae</taxon>
        <taxon>Araneoidea</taxon>
        <taxon>Araneidae</taxon>
        <taxon>Caerostris</taxon>
    </lineage>
</organism>
<sequence length="98" mass="11502">MMNERVSKLVTHTKLRCYVMFQTSFEAFRVRLNDWCRHREQLTPNTFPRRTEGDAKYRINPEITSRISVRKRSGPESVVIVNFIVGKVNRAAQNMLSS</sequence>